<dbReference type="OrthoDB" id="292047at2"/>
<dbReference type="EMBL" id="CP036273">
    <property type="protein sequence ID" value="QDU19604.1"/>
    <property type="molecule type" value="Genomic_DNA"/>
</dbReference>
<dbReference type="AlphaFoldDB" id="A0A517XQ30"/>
<reference evidence="2 3" key="1">
    <citation type="submission" date="2019-02" db="EMBL/GenBank/DDBJ databases">
        <title>Deep-cultivation of Planctomycetes and their phenomic and genomic characterization uncovers novel biology.</title>
        <authorList>
            <person name="Wiegand S."/>
            <person name="Jogler M."/>
            <person name="Boedeker C."/>
            <person name="Pinto D."/>
            <person name="Vollmers J."/>
            <person name="Rivas-Marin E."/>
            <person name="Kohn T."/>
            <person name="Peeters S.H."/>
            <person name="Heuer A."/>
            <person name="Rast P."/>
            <person name="Oberbeckmann S."/>
            <person name="Bunk B."/>
            <person name="Jeske O."/>
            <person name="Meyerdierks A."/>
            <person name="Storesund J.E."/>
            <person name="Kallscheuer N."/>
            <person name="Luecker S."/>
            <person name="Lage O.M."/>
            <person name="Pohl T."/>
            <person name="Merkel B.J."/>
            <person name="Hornburger P."/>
            <person name="Mueller R.-W."/>
            <person name="Bruemmer F."/>
            <person name="Labrenz M."/>
            <person name="Spormann A.M."/>
            <person name="Op den Camp H."/>
            <person name="Overmann J."/>
            <person name="Amann R."/>
            <person name="Jetten M.S.M."/>
            <person name="Mascher T."/>
            <person name="Medema M.H."/>
            <person name="Devos D.P."/>
            <person name="Kaster A.-K."/>
            <person name="Ovreas L."/>
            <person name="Rohde M."/>
            <person name="Galperin M.Y."/>
            <person name="Jogler C."/>
        </authorList>
    </citation>
    <scope>NUCLEOTIDE SEQUENCE [LARGE SCALE GENOMIC DNA]</scope>
    <source>
        <strain evidence="2 3">ETA_A1</strain>
    </source>
</reference>
<dbReference type="Proteomes" id="UP000319576">
    <property type="component" value="Chromosome"/>
</dbReference>
<keyword evidence="3" id="KW-1185">Reference proteome</keyword>
<proteinExistence type="predicted"/>
<evidence type="ECO:0000313" key="3">
    <source>
        <dbReference type="Proteomes" id="UP000319576"/>
    </source>
</evidence>
<sequence length="96" mass="10664">MPACRCQFCAAPLEPVQEFRYLVETATDDPVHLNRIRALPHAAGRPLRVCKGCQAAIRVHPERFRRALLRPDVPTRVLAAGLLSLGCFFVTLVGEL</sequence>
<keyword evidence="1" id="KW-1133">Transmembrane helix</keyword>
<evidence type="ECO:0000313" key="2">
    <source>
        <dbReference type="EMBL" id="QDU19604.1"/>
    </source>
</evidence>
<gene>
    <name evidence="2" type="ORF">ETAA1_15340</name>
</gene>
<feature type="transmembrane region" description="Helical" evidence="1">
    <location>
        <begin position="73"/>
        <end position="93"/>
    </location>
</feature>
<keyword evidence="1" id="KW-0472">Membrane</keyword>
<dbReference type="KEGG" id="uli:ETAA1_15340"/>
<evidence type="ECO:0000256" key="1">
    <source>
        <dbReference type="SAM" id="Phobius"/>
    </source>
</evidence>
<organism evidence="2 3">
    <name type="scientific">Urbifossiella limnaea</name>
    <dbReference type="NCBI Taxonomy" id="2528023"/>
    <lineage>
        <taxon>Bacteria</taxon>
        <taxon>Pseudomonadati</taxon>
        <taxon>Planctomycetota</taxon>
        <taxon>Planctomycetia</taxon>
        <taxon>Gemmatales</taxon>
        <taxon>Gemmataceae</taxon>
        <taxon>Urbifossiella</taxon>
    </lineage>
</organism>
<protein>
    <submittedName>
        <fullName evidence="2">Uncharacterized protein</fullName>
    </submittedName>
</protein>
<keyword evidence="1" id="KW-0812">Transmembrane</keyword>
<name>A0A517XQ30_9BACT</name>
<dbReference type="RefSeq" id="WP_145235822.1">
    <property type="nucleotide sequence ID" value="NZ_CP036273.1"/>
</dbReference>
<accession>A0A517XQ30</accession>